<feature type="transmembrane region" description="Helical" evidence="7">
    <location>
        <begin position="126"/>
        <end position="151"/>
    </location>
</feature>
<evidence type="ECO:0000259" key="9">
    <source>
        <dbReference type="PROSITE" id="PS50928"/>
    </source>
</evidence>
<dbReference type="PANTHER" id="PTHR43744:SF4">
    <property type="entry name" value="OSMOPROTECTIVE COMPOUNDS UPTAKE PERMEASE PROTEIN GGTD"/>
    <property type="match status" value="1"/>
</dbReference>
<keyword evidence="2 7" id="KW-0813">Transport</keyword>
<comment type="similarity">
    <text evidence="7">Belongs to the binding-protein-dependent transport system permease family.</text>
</comment>
<dbReference type="EMBL" id="VFPN01000002">
    <property type="protein sequence ID" value="TQM63649.1"/>
    <property type="molecule type" value="Genomic_DNA"/>
</dbReference>
<dbReference type="GO" id="GO:0055085">
    <property type="term" value="P:transmembrane transport"/>
    <property type="evidence" value="ECO:0007669"/>
    <property type="project" value="InterPro"/>
</dbReference>
<keyword evidence="5 7" id="KW-1133">Transmembrane helix</keyword>
<evidence type="ECO:0000256" key="1">
    <source>
        <dbReference type="ARBA" id="ARBA00004651"/>
    </source>
</evidence>
<gene>
    <name evidence="10" type="ORF">FB466_1922</name>
</gene>
<evidence type="ECO:0000256" key="7">
    <source>
        <dbReference type="RuleBase" id="RU363032"/>
    </source>
</evidence>
<comment type="caution">
    <text evidence="10">The sequence shown here is derived from an EMBL/GenBank/DDBJ whole genome shotgun (WGS) entry which is preliminary data.</text>
</comment>
<dbReference type="GO" id="GO:0005886">
    <property type="term" value="C:plasma membrane"/>
    <property type="evidence" value="ECO:0007669"/>
    <property type="project" value="UniProtKB-SubCell"/>
</dbReference>
<evidence type="ECO:0000313" key="10">
    <source>
        <dbReference type="EMBL" id="TQM63649.1"/>
    </source>
</evidence>
<feature type="transmembrane region" description="Helical" evidence="7">
    <location>
        <begin position="198"/>
        <end position="218"/>
    </location>
</feature>
<dbReference type="Proteomes" id="UP000318331">
    <property type="component" value="Unassembled WGS sequence"/>
</dbReference>
<reference evidence="10 11" key="1">
    <citation type="submission" date="2019-06" db="EMBL/GenBank/DDBJ databases">
        <title>Sequencing the genomes of 1000 actinobacteria strains.</title>
        <authorList>
            <person name="Klenk H.-P."/>
        </authorList>
    </citation>
    <scope>NUCLEOTIDE SEQUENCE [LARGE SCALE GENOMIC DNA]</scope>
    <source>
        <strain evidence="10 11">DSM 18031</strain>
    </source>
</reference>
<feature type="transmembrane region" description="Helical" evidence="7">
    <location>
        <begin position="163"/>
        <end position="186"/>
    </location>
</feature>
<comment type="subcellular location">
    <subcellularLocation>
        <location evidence="1 7">Cell membrane</location>
        <topology evidence="1 7">Multi-pass membrane protein</topology>
    </subcellularLocation>
</comment>
<protein>
    <submittedName>
        <fullName evidence="10">Carbohydrate ABC transporter membrane protein 2 (CUT1 family)</fullName>
    </submittedName>
</protein>
<dbReference type="AlphaFoldDB" id="A0A543HZB2"/>
<feature type="transmembrane region" description="Helical" evidence="7">
    <location>
        <begin position="300"/>
        <end position="319"/>
    </location>
</feature>
<evidence type="ECO:0000256" key="6">
    <source>
        <dbReference type="ARBA" id="ARBA00023136"/>
    </source>
</evidence>
<feature type="domain" description="ABC transmembrane type-1" evidence="9">
    <location>
        <begin position="127"/>
        <end position="319"/>
    </location>
</feature>
<keyword evidence="11" id="KW-1185">Reference proteome</keyword>
<feature type="region of interest" description="Disordered" evidence="8">
    <location>
        <begin position="1"/>
        <end position="51"/>
    </location>
</feature>
<sequence>MSNPAIDVLPDPTEGPGRHGTGTHTEAILTGRGGGRGRRGGVGSSGGGKADRVKQRLTSPWATVAAIIIAFLWTVPTFGLFVASLRPAADKRDGWWTIFTQWQPTLDNYSTVLVGSSTANNNLASYFINSFVITIPGTLFPLLLALMAAYAFAWIPFRGRGTLFVLVFALQIVPLQMALIPLLQFFNGIGIGGTFPAVWIAHTIFGLPLGIFLLHNFVAQIPPELIEAARVDGASQTQIFFRIIIPLSLPAIASIAIFQFLWVWNDLLVALVFSGGTAEVAPLTAKLANMAGNFGRNEHLLPAGAFVSIIVPLIVFFALQRYFVRGLLAGSTKG</sequence>
<accession>A0A543HZB2</accession>
<evidence type="ECO:0000256" key="3">
    <source>
        <dbReference type="ARBA" id="ARBA00022475"/>
    </source>
</evidence>
<keyword evidence="3" id="KW-1003">Cell membrane</keyword>
<evidence type="ECO:0000313" key="11">
    <source>
        <dbReference type="Proteomes" id="UP000318331"/>
    </source>
</evidence>
<dbReference type="PROSITE" id="PS50928">
    <property type="entry name" value="ABC_TM1"/>
    <property type="match status" value="1"/>
</dbReference>
<feature type="transmembrane region" description="Helical" evidence="7">
    <location>
        <begin position="239"/>
        <end position="261"/>
    </location>
</feature>
<evidence type="ECO:0000256" key="8">
    <source>
        <dbReference type="SAM" id="MobiDB-lite"/>
    </source>
</evidence>
<name>A0A543HZB2_9MICO</name>
<feature type="transmembrane region" description="Helical" evidence="7">
    <location>
        <begin position="61"/>
        <end position="85"/>
    </location>
</feature>
<dbReference type="CDD" id="cd06261">
    <property type="entry name" value="TM_PBP2"/>
    <property type="match status" value="1"/>
</dbReference>
<evidence type="ECO:0000256" key="5">
    <source>
        <dbReference type="ARBA" id="ARBA00022989"/>
    </source>
</evidence>
<dbReference type="Pfam" id="PF00528">
    <property type="entry name" value="BPD_transp_1"/>
    <property type="match status" value="1"/>
</dbReference>
<keyword evidence="4 7" id="KW-0812">Transmembrane</keyword>
<organism evidence="10 11">
    <name type="scientific">Klugiella xanthotipulae</name>
    <dbReference type="NCBI Taxonomy" id="244735"/>
    <lineage>
        <taxon>Bacteria</taxon>
        <taxon>Bacillati</taxon>
        <taxon>Actinomycetota</taxon>
        <taxon>Actinomycetes</taxon>
        <taxon>Micrococcales</taxon>
        <taxon>Microbacteriaceae</taxon>
        <taxon>Klugiella</taxon>
    </lineage>
</organism>
<dbReference type="OrthoDB" id="9794684at2"/>
<evidence type="ECO:0000256" key="4">
    <source>
        <dbReference type="ARBA" id="ARBA00022692"/>
    </source>
</evidence>
<evidence type="ECO:0000256" key="2">
    <source>
        <dbReference type="ARBA" id="ARBA00022448"/>
    </source>
</evidence>
<dbReference type="InterPro" id="IPR035906">
    <property type="entry name" value="MetI-like_sf"/>
</dbReference>
<dbReference type="SUPFAM" id="SSF161098">
    <property type="entry name" value="MetI-like"/>
    <property type="match status" value="1"/>
</dbReference>
<dbReference type="Gene3D" id="1.10.3720.10">
    <property type="entry name" value="MetI-like"/>
    <property type="match status" value="1"/>
</dbReference>
<dbReference type="InterPro" id="IPR000515">
    <property type="entry name" value="MetI-like"/>
</dbReference>
<dbReference type="RefSeq" id="WP_141917831.1">
    <property type="nucleotide sequence ID" value="NZ_BAAAYS010000015.1"/>
</dbReference>
<proteinExistence type="inferred from homology"/>
<dbReference type="PANTHER" id="PTHR43744">
    <property type="entry name" value="ABC TRANSPORTER PERMEASE PROTEIN MG189-RELATED-RELATED"/>
    <property type="match status" value="1"/>
</dbReference>
<keyword evidence="6 7" id="KW-0472">Membrane</keyword>